<evidence type="ECO:0000313" key="3">
    <source>
        <dbReference type="EMBL" id="MDA5623351.1"/>
    </source>
</evidence>
<name>A0A9X3UU41_PASMD</name>
<evidence type="ECO:0000313" key="4">
    <source>
        <dbReference type="Proteomes" id="UP001145481"/>
    </source>
</evidence>
<dbReference type="InterPro" id="IPR001763">
    <property type="entry name" value="Rhodanese-like_dom"/>
</dbReference>
<comment type="caution">
    <text evidence="3">The sequence shown here is derived from an EMBL/GenBank/DDBJ whole genome shotgun (WGS) entry which is preliminary data.</text>
</comment>
<evidence type="ECO:0000256" key="1">
    <source>
        <dbReference type="SAM" id="SignalP"/>
    </source>
</evidence>
<dbReference type="PANTHER" id="PTHR43031">
    <property type="entry name" value="FAD-DEPENDENT OXIDOREDUCTASE"/>
    <property type="match status" value="1"/>
</dbReference>
<dbReference type="Gene3D" id="3.40.250.10">
    <property type="entry name" value="Rhodanese-like domain"/>
    <property type="match status" value="1"/>
</dbReference>
<dbReference type="EMBL" id="JANJHC010000013">
    <property type="protein sequence ID" value="MDA5623351.1"/>
    <property type="molecule type" value="Genomic_DNA"/>
</dbReference>
<feature type="signal peptide" evidence="1">
    <location>
        <begin position="1"/>
        <end position="20"/>
    </location>
</feature>
<reference evidence="3" key="1">
    <citation type="submission" date="2022-07" db="EMBL/GenBank/DDBJ databases">
        <title>Genome-based characterization of novel serogroup A variants of Pasteurella multocida.</title>
        <authorList>
            <person name="Prajapati A."/>
            <person name="Yogisharadhya R."/>
            <person name="Mohanty N."/>
            <person name="Chanda M."/>
            <person name="Mendem S.K."/>
            <person name="Siddaramappa S."/>
            <person name="Shivachandra S.B."/>
        </authorList>
    </citation>
    <scope>NUCLEOTIDE SEQUENCE</scope>
    <source>
        <strain evidence="3">NIVEDIPm19</strain>
    </source>
</reference>
<accession>A0A9X3UU41</accession>
<dbReference type="PANTHER" id="PTHR43031:SF18">
    <property type="entry name" value="RHODANESE-RELATED SULFURTRANSFERASES"/>
    <property type="match status" value="1"/>
</dbReference>
<organism evidence="3 4">
    <name type="scientific">Pasteurella multocida</name>
    <dbReference type="NCBI Taxonomy" id="747"/>
    <lineage>
        <taxon>Bacteria</taxon>
        <taxon>Pseudomonadati</taxon>
        <taxon>Pseudomonadota</taxon>
        <taxon>Gammaproteobacteria</taxon>
        <taxon>Pasteurellales</taxon>
        <taxon>Pasteurellaceae</taxon>
        <taxon>Pasteurella</taxon>
    </lineage>
</organism>
<proteinExistence type="predicted"/>
<protein>
    <submittedName>
        <fullName evidence="3">Rhodanese-like domain-containing protein</fullName>
    </submittedName>
</protein>
<dbReference type="PROSITE" id="PS50206">
    <property type="entry name" value="RHODANESE_3"/>
    <property type="match status" value="1"/>
</dbReference>
<evidence type="ECO:0000259" key="2">
    <source>
        <dbReference type="PROSITE" id="PS50206"/>
    </source>
</evidence>
<dbReference type="Pfam" id="PF00581">
    <property type="entry name" value="Rhodanese"/>
    <property type="match status" value="1"/>
</dbReference>
<dbReference type="Proteomes" id="UP001145481">
    <property type="component" value="Unassembled WGS sequence"/>
</dbReference>
<dbReference type="CDD" id="cd00158">
    <property type="entry name" value="RHOD"/>
    <property type="match status" value="1"/>
</dbReference>
<dbReference type="RefSeq" id="WP_071523147.1">
    <property type="nucleotide sequence ID" value="NZ_JACDXE010000006.1"/>
</dbReference>
<dbReference type="SUPFAM" id="SSF52821">
    <property type="entry name" value="Rhodanese/Cell cycle control phosphatase"/>
    <property type="match status" value="1"/>
</dbReference>
<dbReference type="InterPro" id="IPR050229">
    <property type="entry name" value="GlpE_sulfurtransferase"/>
</dbReference>
<feature type="domain" description="Rhodanese" evidence="2">
    <location>
        <begin position="31"/>
        <end position="120"/>
    </location>
</feature>
<dbReference type="AlphaFoldDB" id="A0A9X3UU41"/>
<dbReference type="InterPro" id="IPR036873">
    <property type="entry name" value="Rhodanese-like_dom_sf"/>
</dbReference>
<gene>
    <name evidence="3" type="ORF">NM948_07285</name>
</gene>
<keyword evidence="1" id="KW-0732">Signal</keyword>
<feature type="chain" id="PRO_5040902657" evidence="1">
    <location>
        <begin position="21"/>
        <end position="120"/>
    </location>
</feature>
<dbReference type="SMART" id="SM00450">
    <property type="entry name" value="RHOD"/>
    <property type="match status" value="1"/>
</dbReference>
<sequence length="120" mass="13299">MKKLAWILGFATMMPMMVNAEQASVQQVQAEKAAGIWIDVRSAEEFQQGHLKGAINLTHTEIAQRIAEVAPDKDQPINLYCRSGRRAEVALNELKKLGYSNVTNHGGYDDLIKAGLKSLF</sequence>